<dbReference type="PANTHER" id="PTHR46708:SF2">
    <property type="entry name" value="FIBRONECTIN TYPE-III DOMAIN-CONTAINING PROTEIN"/>
    <property type="match status" value="1"/>
</dbReference>
<feature type="domain" description="Fibronectin type-III" evidence="2">
    <location>
        <begin position="40"/>
        <end position="133"/>
    </location>
</feature>
<dbReference type="SMART" id="SM00060">
    <property type="entry name" value="FN3"/>
    <property type="match status" value="1"/>
</dbReference>
<dbReference type="InterPro" id="IPR013783">
    <property type="entry name" value="Ig-like_fold"/>
</dbReference>
<name>A0A497Y282_9SPHI</name>
<dbReference type="CDD" id="cd00063">
    <property type="entry name" value="FN3"/>
    <property type="match status" value="1"/>
</dbReference>
<dbReference type="EMBL" id="RCCK01000013">
    <property type="protein sequence ID" value="RLJ73781.1"/>
    <property type="molecule type" value="Genomic_DNA"/>
</dbReference>
<protein>
    <submittedName>
        <fullName evidence="4">DUF4957 domain-containing protein</fullName>
    </submittedName>
    <submittedName>
        <fullName evidence="3">Fibronectin type III domain protein</fullName>
    </submittedName>
</protein>
<dbReference type="OrthoDB" id="691503at2"/>
<dbReference type="InterPro" id="IPR033427">
    <property type="entry name" value="DUF5123"/>
</dbReference>
<dbReference type="RefSeq" id="WP_121285759.1">
    <property type="nucleotide sequence ID" value="NZ_RCCK01000013.1"/>
</dbReference>
<dbReference type="InterPro" id="IPR032530">
    <property type="entry name" value="DUF4957"/>
</dbReference>
<evidence type="ECO:0000259" key="2">
    <source>
        <dbReference type="PROSITE" id="PS50853"/>
    </source>
</evidence>
<reference evidence="3 5" key="1">
    <citation type="submission" date="2018-10" db="EMBL/GenBank/DDBJ databases">
        <title>Genomic Encyclopedia of Archaeal and Bacterial Type Strains, Phase II (KMG-II): from individual species to whole genera.</title>
        <authorList>
            <person name="Goeker M."/>
        </authorList>
    </citation>
    <scope>NUCLEOTIDE SEQUENCE [LARGE SCALE GENOMIC DNA]</scope>
    <source>
        <strain evidence="3 5">DSM 19624</strain>
    </source>
</reference>
<keyword evidence="1" id="KW-0677">Repeat</keyword>
<evidence type="ECO:0000313" key="6">
    <source>
        <dbReference type="Proteomes" id="UP000297429"/>
    </source>
</evidence>
<dbReference type="SUPFAM" id="SSF49265">
    <property type="entry name" value="Fibronectin type III"/>
    <property type="match status" value="1"/>
</dbReference>
<comment type="caution">
    <text evidence="3">The sequence shown here is derived from an EMBL/GenBank/DDBJ whole genome shotgun (WGS) entry which is preliminary data.</text>
</comment>
<dbReference type="InterPro" id="IPR011050">
    <property type="entry name" value="Pectin_lyase_fold/virulence"/>
</dbReference>
<dbReference type="PROSITE" id="PS51257">
    <property type="entry name" value="PROKAR_LIPOPROTEIN"/>
    <property type="match status" value="1"/>
</dbReference>
<gene>
    <name evidence="3" type="ORF">BCL90_3946</name>
    <name evidence="4" type="ORF">E3V97_00785</name>
</gene>
<evidence type="ECO:0000313" key="5">
    <source>
        <dbReference type="Proteomes" id="UP000273898"/>
    </source>
</evidence>
<reference evidence="4 6" key="2">
    <citation type="submission" date="2019-03" db="EMBL/GenBank/DDBJ databases">
        <authorList>
            <person name="He R.-H."/>
        </authorList>
    </citation>
    <scope>NUCLEOTIDE SEQUENCE [LARGE SCALE GENOMIC DNA]</scope>
    <source>
        <strain evidence="4 6">DSM 19624</strain>
    </source>
</reference>
<dbReference type="Proteomes" id="UP000273898">
    <property type="component" value="Unassembled WGS sequence"/>
</dbReference>
<dbReference type="EMBL" id="SOPX01000001">
    <property type="protein sequence ID" value="TFB32606.1"/>
    <property type="molecule type" value="Genomic_DNA"/>
</dbReference>
<dbReference type="InterPro" id="IPR050991">
    <property type="entry name" value="ECM_Regulatory_Proteins"/>
</dbReference>
<evidence type="ECO:0000313" key="3">
    <source>
        <dbReference type="EMBL" id="RLJ73781.1"/>
    </source>
</evidence>
<proteinExistence type="predicted"/>
<dbReference type="InterPro" id="IPR003961">
    <property type="entry name" value="FN3_dom"/>
</dbReference>
<dbReference type="SUPFAM" id="SSF51126">
    <property type="entry name" value="Pectin lyase-like"/>
    <property type="match status" value="1"/>
</dbReference>
<sequence>MKRNNIYIIVFFLMTLIGFSGCKDNELEEVTKLQVDRVFSPTDLTASIVNKTGIRLSWKAVNNAKSYNIEVFETADFSGTPTKSISNVTFAQLPYTVTGLAGDTQYSVRVKALGDGVTDSKWITATLKTDAEQIFQAVNAAKLTSNTVVLNWPVGETATTITLTPGNITHTLTPAEITAGEATITGLTGETLYTAKLFNGAKIRGTITFTTLLDLGGAIAVTPTDNLATLMANAKAGDVFALFPGTYTINSDVTVTASISLKGAKPTDKPIIKGMVVRLKSNAGLGLKDLEIDGTGALNGNQAIIYDQASDNAYGHLTVENCTIKNYVKGLMYVNVKTLIESVSIKGNVISNIECTGGDFIDFRSGLTKALNFSNNTVYASVLARDFFRMDPTGSTNFPAITSVITVTTNTLNGICNGTANRLFYVRLAKHEIYFSKNIVANSGGILTNQALTNIVAANFTANNYFNAPTYLSGSATSGAKYDTGASTTLNPGFTSPATGNFTISQSDLKTNGVGDPRWRN</sequence>
<dbReference type="PROSITE" id="PS50853">
    <property type="entry name" value="FN3"/>
    <property type="match status" value="1"/>
</dbReference>
<dbReference type="Gene3D" id="2.60.40.10">
    <property type="entry name" value="Immunoglobulins"/>
    <property type="match status" value="1"/>
</dbReference>
<dbReference type="Pfam" id="PF17161">
    <property type="entry name" value="DUF5123"/>
    <property type="match status" value="1"/>
</dbReference>
<organism evidence="3 5">
    <name type="scientific">Pedobacter alluvionis</name>
    <dbReference type="NCBI Taxonomy" id="475253"/>
    <lineage>
        <taxon>Bacteria</taxon>
        <taxon>Pseudomonadati</taxon>
        <taxon>Bacteroidota</taxon>
        <taxon>Sphingobacteriia</taxon>
        <taxon>Sphingobacteriales</taxon>
        <taxon>Sphingobacteriaceae</taxon>
        <taxon>Pedobacter</taxon>
    </lineage>
</organism>
<accession>A0A497Y282</accession>
<dbReference type="Proteomes" id="UP000297429">
    <property type="component" value="Unassembled WGS sequence"/>
</dbReference>
<dbReference type="Pfam" id="PF00041">
    <property type="entry name" value="fn3"/>
    <property type="match status" value="1"/>
</dbReference>
<keyword evidence="6" id="KW-1185">Reference proteome</keyword>
<evidence type="ECO:0000313" key="4">
    <source>
        <dbReference type="EMBL" id="TFB32606.1"/>
    </source>
</evidence>
<dbReference type="InterPro" id="IPR036116">
    <property type="entry name" value="FN3_sf"/>
</dbReference>
<dbReference type="AlphaFoldDB" id="A0A497Y282"/>
<evidence type="ECO:0000256" key="1">
    <source>
        <dbReference type="ARBA" id="ARBA00022737"/>
    </source>
</evidence>
<dbReference type="Pfam" id="PF16318">
    <property type="entry name" value="DUF4957"/>
    <property type="match status" value="1"/>
</dbReference>
<dbReference type="PANTHER" id="PTHR46708">
    <property type="entry name" value="TENASCIN"/>
    <property type="match status" value="1"/>
</dbReference>